<dbReference type="InterPro" id="IPR025398">
    <property type="entry name" value="DUF4371"/>
</dbReference>
<dbReference type="PANTHER" id="PTHR46289:SF17">
    <property type="entry name" value="HAT C-TERMINAL DIMERISATION DOMAIN-CONTAINING PROTEIN"/>
    <property type="match status" value="1"/>
</dbReference>
<dbReference type="KEGG" id="aqu:100634927"/>
<dbReference type="GeneID" id="100634927"/>
<protein>
    <recommendedName>
        <fullName evidence="6">HAT C-terminal dimerisation domain-containing protein</fullName>
    </recommendedName>
</protein>
<evidence type="ECO:0000259" key="3">
    <source>
        <dbReference type="Pfam" id="PF14291"/>
    </source>
</evidence>
<keyword evidence="5" id="KW-1185">Reference proteome</keyword>
<accession>A0AAN0IVG7</accession>
<feature type="domain" description="DUF4371" evidence="3">
    <location>
        <begin position="3"/>
        <end position="137"/>
    </location>
</feature>
<dbReference type="RefSeq" id="XP_011410265.1">
    <property type="nucleotide sequence ID" value="XM_011411963.1"/>
</dbReference>
<dbReference type="PANTHER" id="PTHR46289">
    <property type="entry name" value="52 KDA REPRESSOR OF THE INHIBITOR OF THE PROTEIN KINASE-LIKE PROTEIN-RELATED"/>
    <property type="match status" value="1"/>
</dbReference>
<evidence type="ECO:0000256" key="1">
    <source>
        <dbReference type="SAM" id="MobiDB-lite"/>
    </source>
</evidence>
<dbReference type="Pfam" id="PF05699">
    <property type="entry name" value="Dimer_Tnp_hAT"/>
    <property type="match status" value="1"/>
</dbReference>
<dbReference type="Proteomes" id="UP000007879">
    <property type="component" value="Unassembled WGS sequence"/>
</dbReference>
<dbReference type="InterPro" id="IPR008906">
    <property type="entry name" value="HATC_C_dom"/>
</dbReference>
<dbReference type="GO" id="GO:0046983">
    <property type="term" value="F:protein dimerization activity"/>
    <property type="evidence" value="ECO:0007669"/>
    <property type="project" value="InterPro"/>
</dbReference>
<evidence type="ECO:0000313" key="5">
    <source>
        <dbReference type="Proteomes" id="UP000007879"/>
    </source>
</evidence>
<dbReference type="AlphaFoldDB" id="A0AAN0IVG7"/>
<dbReference type="InterPro" id="IPR052958">
    <property type="entry name" value="IFN-induced_PKR_regulator"/>
</dbReference>
<sequence>MALLNFRVDAGDVVLRDHLSKASRNATYTSSVIQNQLMDILSKQVRQHIIDIVKVAKWFCIIADEVTHVSNKEILSLVVRYCEPDSLPCEDLVGFFQCNEGITGRQLANMILTHLQSFGLDLSYLRGQAYDGAGNMSWSIRDANTLRHAITSTDFISSFVITKSSLQYLHSLTGSSTDIIHAVKEIETITSTIQNIRDNIDTYHDELFPEIKQVCDTAGTVPSTPRTRARQTHRSNTPASSPSEYYLHTISIPLIDHLLSELKSRFSSHQSVALLGLCIVPSAMLVLPVPEFLTHSFQLADKYKDDLLSPNSFASERECWKVKWQRFAEEHGTTSLPSDLATALQQVSSMYPNITVLQQIFSTLPVTTCSAERSFISLKRTKTPFHSTMTTERLTGLSLLHIHKDIQIDVEGVIDEFSLANPRRMQVADILTD</sequence>
<proteinExistence type="predicted"/>
<evidence type="ECO:0000313" key="4">
    <source>
        <dbReference type="EnsemblMetazoa" id="XP_011410265.1"/>
    </source>
</evidence>
<reference evidence="4" key="2">
    <citation type="submission" date="2024-06" db="UniProtKB">
        <authorList>
            <consortium name="EnsemblMetazoa"/>
        </authorList>
    </citation>
    <scope>IDENTIFICATION</scope>
</reference>
<reference evidence="5" key="1">
    <citation type="journal article" date="2010" name="Nature">
        <title>The Amphimedon queenslandica genome and the evolution of animal complexity.</title>
        <authorList>
            <person name="Srivastava M."/>
            <person name="Simakov O."/>
            <person name="Chapman J."/>
            <person name="Fahey B."/>
            <person name="Gauthier M.E."/>
            <person name="Mitros T."/>
            <person name="Richards G.S."/>
            <person name="Conaco C."/>
            <person name="Dacre M."/>
            <person name="Hellsten U."/>
            <person name="Larroux C."/>
            <person name="Putnam N.H."/>
            <person name="Stanke M."/>
            <person name="Adamska M."/>
            <person name="Darling A."/>
            <person name="Degnan S.M."/>
            <person name="Oakley T.H."/>
            <person name="Plachetzki D.C."/>
            <person name="Zhai Y."/>
            <person name="Adamski M."/>
            <person name="Calcino A."/>
            <person name="Cummins S.F."/>
            <person name="Goodstein D.M."/>
            <person name="Harris C."/>
            <person name="Jackson D.J."/>
            <person name="Leys S.P."/>
            <person name="Shu S."/>
            <person name="Woodcroft B.J."/>
            <person name="Vervoort M."/>
            <person name="Kosik K.S."/>
            <person name="Manning G."/>
            <person name="Degnan B.M."/>
            <person name="Rokhsar D.S."/>
        </authorList>
    </citation>
    <scope>NUCLEOTIDE SEQUENCE [LARGE SCALE GENOMIC DNA]</scope>
</reference>
<dbReference type="SUPFAM" id="SSF53098">
    <property type="entry name" value="Ribonuclease H-like"/>
    <property type="match status" value="1"/>
</dbReference>
<feature type="domain" description="HAT C-terminal dimerisation" evidence="2">
    <location>
        <begin position="312"/>
        <end position="405"/>
    </location>
</feature>
<organism evidence="4 5">
    <name type="scientific">Amphimedon queenslandica</name>
    <name type="common">Sponge</name>
    <dbReference type="NCBI Taxonomy" id="400682"/>
    <lineage>
        <taxon>Eukaryota</taxon>
        <taxon>Metazoa</taxon>
        <taxon>Porifera</taxon>
        <taxon>Demospongiae</taxon>
        <taxon>Heteroscleromorpha</taxon>
        <taxon>Haplosclerida</taxon>
        <taxon>Niphatidae</taxon>
        <taxon>Amphimedon</taxon>
    </lineage>
</organism>
<dbReference type="InterPro" id="IPR012337">
    <property type="entry name" value="RNaseH-like_sf"/>
</dbReference>
<name>A0AAN0IVG7_AMPQE</name>
<evidence type="ECO:0008006" key="6">
    <source>
        <dbReference type="Google" id="ProtNLM"/>
    </source>
</evidence>
<dbReference type="Pfam" id="PF14291">
    <property type="entry name" value="DUF4371"/>
    <property type="match status" value="1"/>
</dbReference>
<evidence type="ECO:0000259" key="2">
    <source>
        <dbReference type="Pfam" id="PF05699"/>
    </source>
</evidence>
<dbReference type="EnsemblMetazoa" id="XM_011411963.1">
    <property type="protein sequence ID" value="XP_011410265.1"/>
    <property type="gene ID" value="LOC100634927"/>
</dbReference>
<feature type="region of interest" description="Disordered" evidence="1">
    <location>
        <begin position="219"/>
        <end position="241"/>
    </location>
</feature>